<sequence>MHGNENLVVESRTTEAHAWLNLYDEAHEMMMASFVSYHITFLPRENRVGRLKHSNCVLEKLHACTGADGDMTTELHPCDFGGLCETTTTISPPTIPLVVPTLAGTKFCNATSARS</sequence>
<organism evidence="1 2">
    <name type="scientific">Seminavis robusta</name>
    <dbReference type="NCBI Taxonomy" id="568900"/>
    <lineage>
        <taxon>Eukaryota</taxon>
        <taxon>Sar</taxon>
        <taxon>Stramenopiles</taxon>
        <taxon>Ochrophyta</taxon>
        <taxon>Bacillariophyta</taxon>
        <taxon>Bacillariophyceae</taxon>
        <taxon>Bacillariophycidae</taxon>
        <taxon>Naviculales</taxon>
        <taxon>Naviculaceae</taxon>
        <taxon>Seminavis</taxon>
    </lineage>
</organism>
<proteinExistence type="predicted"/>
<keyword evidence="2" id="KW-1185">Reference proteome</keyword>
<name>A0A9N8EM97_9STRA</name>
<dbReference type="AlphaFoldDB" id="A0A9N8EM97"/>
<evidence type="ECO:0000313" key="2">
    <source>
        <dbReference type="Proteomes" id="UP001153069"/>
    </source>
</evidence>
<comment type="caution">
    <text evidence="1">The sequence shown here is derived from an EMBL/GenBank/DDBJ whole genome shotgun (WGS) entry which is preliminary data.</text>
</comment>
<dbReference type="Proteomes" id="UP001153069">
    <property type="component" value="Unassembled WGS sequence"/>
</dbReference>
<dbReference type="EMBL" id="CAICTM010001447">
    <property type="protein sequence ID" value="CAB9523727.1"/>
    <property type="molecule type" value="Genomic_DNA"/>
</dbReference>
<gene>
    <name evidence="1" type="ORF">SEMRO_1449_G273690.1</name>
</gene>
<accession>A0A9N8EM97</accession>
<protein>
    <submittedName>
        <fullName evidence="1">Uncharacterized protein</fullName>
    </submittedName>
</protein>
<evidence type="ECO:0000313" key="1">
    <source>
        <dbReference type="EMBL" id="CAB9523727.1"/>
    </source>
</evidence>
<reference evidence="1" key="1">
    <citation type="submission" date="2020-06" db="EMBL/GenBank/DDBJ databases">
        <authorList>
            <consortium name="Plant Systems Biology data submission"/>
        </authorList>
    </citation>
    <scope>NUCLEOTIDE SEQUENCE</scope>
    <source>
        <strain evidence="1">D6</strain>
    </source>
</reference>